<reference evidence="1" key="1">
    <citation type="submission" date="2022-12" db="EMBL/GenBank/DDBJ databases">
        <title>Draft genome assemblies for two species of Escallonia (Escalloniales).</title>
        <authorList>
            <person name="Chanderbali A."/>
            <person name="Dervinis C."/>
            <person name="Anghel I."/>
            <person name="Soltis D."/>
            <person name="Soltis P."/>
            <person name="Zapata F."/>
        </authorList>
    </citation>
    <scope>NUCLEOTIDE SEQUENCE</scope>
    <source>
        <strain evidence="1">UCBG92.1500</strain>
        <tissue evidence="1">Leaf</tissue>
    </source>
</reference>
<keyword evidence="2" id="KW-1185">Reference proteome</keyword>
<protein>
    <recommendedName>
        <fullName evidence="3">Protein EARLY RESPONSIVE TO DEHYDRATION 15</fullName>
    </recommendedName>
</protein>
<dbReference type="PANTHER" id="PTHR33790:SF10">
    <property type="entry name" value="PROTEIN EARLY RESPONSIVE TO DEHYDRATION 15"/>
    <property type="match status" value="1"/>
</dbReference>
<proteinExistence type="predicted"/>
<organism evidence="1 2">
    <name type="scientific">Escallonia rubra</name>
    <dbReference type="NCBI Taxonomy" id="112253"/>
    <lineage>
        <taxon>Eukaryota</taxon>
        <taxon>Viridiplantae</taxon>
        <taxon>Streptophyta</taxon>
        <taxon>Embryophyta</taxon>
        <taxon>Tracheophyta</taxon>
        <taxon>Spermatophyta</taxon>
        <taxon>Magnoliopsida</taxon>
        <taxon>eudicotyledons</taxon>
        <taxon>Gunneridae</taxon>
        <taxon>Pentapetalae</taxon>
        <taxon>asterids</taxon>
        <taxon>campanulids</taxon>
        <taxon>Escalloniales</taxon>
        <taxon>Escalloniaceae</taxon>
        <taxon>Escallonia</taxon>
    </lineage>
</organism>
<dbReference type="AlphaFoldDB" id="A0AA88RRT3"/>
<dbReference type="EMBL" id="JAVXUO010001805">
    <property type="protein sequence ID" value="KAK2978955.1"/>
    <property type="molecule type" value="Genomic_DNA"/>
</dbReference>
<gene>
    <name evidence="1" type="ORF">RJ640_017519</name>
</gene>
<evidence type="ECO:0000313" key="2">
    <source>
        <dbReference type="Proteomes" id="UP001187471"/>
    </source>
</evidence>
<name>A0AA88RRT3_9ASTE</name>
<sequence length="218" mass="25065">MALVSGGRSTLNPNAPLFILAVVRQVEDFSPEWWQLVTTSTWFHDYWLSQHQGEDGFYANLLLSDSSVEEINSLSNKLLPYKLLLKSSSLLSPPMRSCTKPCRHPITISICPFVHALHHPVAARFHPRSRRVTKLHGGTAARRDRRRHLRYSQCLTLQLNHGPPKLLHHALHFIQMTPLQGLRRRTPVQRICFHAEPIAQNGIKFLQKVIIKLILRFL</sequence>
<accession>A0AA88RRT3</accession>
<dbReference type="PANTHER" id="PTHR33790">
    <property type="entry name" value="OS05G0344200 PROTEIN"/>
    <property type="match status" value="1"/>
</dbReference>
<evidence type="ECO:0000313" key="1">
    <source>
        <dbReference type="EMBL" id="KAK2978955.1"/>
    </source>
</evidence>
<comment type="caution">
    <text evidence="1">The sequence shown here is derived from an EMBL/GenBank/DDBJ whole genome shotgun (WGS) entry which is preliminary data.</text>
</comment>
<dbReference type="Proteomes" id="UP001187471">
    <property type="component" value="Unassembled WGS sequence"/>
</dbReference>
<dbReference type="InterPro" id="IPR040414">
    <property type="entry name" value="CID1/CID2"/>
</dbReference>
<evidence type="ECO:0008006" key="3">
    <source>
        <dbReference type="Google" id="ProtNLM"/>
    </source>
</evidence>